<dbReference type="AlphaFoldDB" id="A0AAD5WVN9"/>
<dbReference type="EMBL" id="JAKWBI020000011">
    <property type="protein sequence ID" value="KAJ2906639.1"/>
    <property type="molecule type" value="Genomic_DNA"/>
</dbReference>
<dbReference type="GO" id="GO:0004519">
    <property type="term" value="F:endonuclease activity"/>
    <property type="evidence" value="ECO:0007669"/>
    <property type="project" value="InterPro"/>
</dbReference>
<accession>A0AAD5WVN9</accession>
<comment type="caution">
    <text evidence="2">The sequence shown here is derived from an EMBL/GenBank/DDBJ whole genome shotgun (WGS) entry which is preliminary data.</text>
</comment>
<gene>
    <name evidence="2" type="ORF">MKZ38_000894</name>
</gene>
<proteinExistence type="predicted"/>
<evidence type="ECO:0000313" key="3">
    <source>
        <dbReference type="Proteomes" id="UP001201980"/>
    </source>
</evidence>
<dbReference type="GO" id="GO:0090730">
    <property type="term" value="C:Las1 complex"/>
    <property type="evidence" value="ECO:0007669"/>
    <property type="project" value="InterPro"/>
</dbReference>
<dbReference type="Pfam" id="PF04031">
    <property type="entry name" value="Las1"/>
    <property type="match status" value="1"/>
</dbReference>
<protein>
    <recommendedName>
        <fullName evidence="4">Las1-like protein</fullName>
    </recommendedName>
</protein>
<feature type="compositionally biased region" description="Basic and acidic residues" evidence="1">
    <location>
        <begin position="355"/>
        <end position="367"/>
    </location>
</feature>
<dbReference type="InterPro" id="IPR007174">
    <property type="entry name" value="Las1"/>
</dbReference>
<dbReference type="Proteomes" id="UP001201980">
    <property type="component" value="Unassembled WGS sequence"/>
</dbReference>
<dbReference type="GO" id="GO:0000460">
    <property type="term" value="P:maturation of 5.8S rRNA"/>
    <property type="evidence" value="ECO:0007669"/>
    <property type="project" value="TreeGrafter"/>
</dbReference>
<feature type="compositionally biased region" description="Low complexity" evidence="1">
    <location>
        <begin position="315"/>
        <end position="326"/>
    </location>
</feature>
<feature type="region of interest" description="Disordered" evidence="1">
    <location>
        <begin position="272"/>
        <end position="297"/>
    </location>
</feature>
<sequence>MVQYIFTPWRNREELLRVRKQFFPQRIDDNGFCISASSPLNTNSNGRNDRVDNRRAAVGRAQMWVNRGHCPHLVEATAQIMSARLADEACAGGSDRDTLLVSLGYSAAFSRFVTGLLDSHQEAQKKMSMYSVAKSVGLPASFVELRHQVTHEQLPSLTKLRAAADKALDWIWERYWKEIPAPSARAATRLSTSAPAKERDDAAEKALLAVKEIIGNEDAWEARWTWLAEHSERIGDRRLMDVVNQLSRKDTMQAEKLELLAKEVMDRMFASKRKREAGDDEDGEGGAGESKGKSVLKDFRSMRKEMEMFREMMMEGSAAAAAQSSSGPTPDFVDEEGMPPDEDEERQDPPQDTVTKVEERAPKRSRELIIPPEGDEIGWWEFQGPWNPTPIGAV</sequence>
<evidence type="ECO:0000313" key="2">
    <source>
        <dbReference type="EMBL" id="KAJ2906639.1"/>
    </source>
</evidence>
<dbReference type="PANTHER" id="PTHR15002">
    <property type="entry name" value="RIBOSOMAL BIOGENESIS PROTEIN LAS1L"/>
    <property type="match status" value="1"/>
</dbReference>
<organism evidence="2 3">
    <name type="scientific">Zalerion maritima</name>
    <dbReference type="NCBI Taxonomy" id="339359"/>
    <lineage>
        <taxon>Eukaryota</taxon>
        <taxon>Fungi</taxon>
        <taxon>Dikarya</taxon>
        <taxon>Ascomycota</taxon>
        <taxon>Pezizomycotina</taxon>
        <taxon>Sordariomycetes</taxon>
        <taxon>Lulworthiomycetidae</taxon>
        <taxon>Lulworthiales</taxon>
        <taxon>Lulworthiaceae</taxon>
        <taxon>Zalerion</taxon>
    </lineage>
</organism>
<feature type="compositionally biased region" description="Acidic residues" evidence="1">
    <location>
        <begin position="332"/>
        <end position="346"/>
    </location>
</feature>
<dbReference type="PANTHER" id="PTHR15002:SF0">
    <property type="entry name" value="RIBOSOMAL BIOGENESIS PROTEIN LAS1L"/>
    <property type="match status" value="1"/>
</dbReference>
<dbReference type="GO" id="GO:0030687">
    <property type="term" value="C:preribosome, large subunit precursor"/>
    <property type="evidence" value="ECO:0007669"/>
    <property type="project" value="TreeGrafter"/>
</dbReference>
<reference evidence="2" key="1">
    <citation type="submission" date="2022-07" db="EMBL/GenBank/DDBJ databases">
        <title>Draft genome sequence of Zalerion maritima ATCC 34329, a (micro)plastics degrading marine fungus.</title>
        <authorList>
            <person name="Paco A."/>
            <person name="Goncalves M.F.M."/>
            <person name="Rocha-Santos T.A.P."/>
            <person name="Alves A."/>
        </authorList>
    </citation>
    <scope>NUCLEOTIDE SEQUENCE</scope>
    <source>
        <strain evidence="2">ATCC 34329</strain>
    </source>
</reference>
<dbReference type="GO" id="GO:0000470">
    <property type="term" value="P:maturation of LSU-rRNA"/>
    <property type="evidence" value="ECO:0007669"/>
    <property type="project" value="TreeGrafter"/>
</dbReference>
<evidence type="ECO:0008006" key="4">
    <source>
        <dbReference type="Google" id="ProtNLM"/>
    </source>
</evidence>
<keyword evidence="3" id="KW-1185">Reference proteome</keyword>
<name>A0AAD5WVN9_9PEZI</name>
<evidence type="ECO:0000256" key="1">
    <source>
        <dbReference type="SAM" id="MobiDB-lite"/>
    </source>
</evidence>
<feature type="region of interest" description="Disordered" evidence="1">
    <location>
        <begin position="315"/>
        <end position="394"/>
    </location>
</feature>